<name>A0AAD9Q9T3_ACRCE</name>
<protein>
    <submittedName>
        <fullName evidence="5">Cyclin-L2</fullName>
    </submittedName>
</protein>
<accession>A0AAD9Q9T3</accession>
<reference evidence="5" key="2">
    <citation type="journal article" date="2023" name="Science">
        <title>Genomic signatures of disease resistance in endangered staghorn corals.</title>
        <authorList>
            <person name="Vollmer S.V."/>
            <person name="Selwyn J.D."/>
            <person name="Despard B.A."/>
            <person name="Roesel C.L."/>
        </authorList>
    </citation>
    <scope>NUCLEOTIDE SEQUENCE</scope>
    <source>
        <strain evidence="5">K2</strain>
    </source>
</reference>
<feature type="compositionally biased region" description="Basic residues" evidence="2">
    <location>
        <begin position="241"/>
        <end position="257"/>
    </location>
</feature>
<dbReference type="GO" id="GO:0006357">
    <property type="term" value="P:regulation of transcription by RNA polymerase II"/>
    <property type="evidence" value="ECO:0007669"/>
    <property type="project" value="InterPro"/>
</dbReference>
<feature type="compositionally biased region" description="Basic and acidic residues" evidence="2">
    <location>
        <begin position="298"/>
        <end position="317"/>
    </location>
</feature>
<dbReference type="Proteomes" id="UP001249851">
    <property type="component" value="Unassembled WGS sequence"/>
</dbReference>
<dbReference type="AlphaFoldDB" id="A0AAD9Q9T3"/>
<dbReference type="SUPFAM" id="SSF47954">
    <property type="entry name" value="Cyclin-like"/>
    <property type="match status" value="1"/>
</dbReference>
<feature type="compositionally biased region" description="Basic and acidic residues" evidence="2">
    <location>
        <begin position="211"/>
        <end position="225"/>
    </location>
</feature>
<dbReference type="InterPro" id="IPR004367">
    <property type="entry name" value="Cyclin_C-dom"/>
</dbReference>
<feature type="compositionally biased region" description="Basic residues" evidence="2">
    <location>
        <begin position="345"/>
        <end position="365"/>
    </location>
</feature>
<feature type="domain" description="Cyclin-like" evidence="3">
    <location>
        <begin position="37"/>
        <end position="121"/>
    </location>
</feature>
<feature type="compositionally biased region" description="Basic and acidic residues" evidence="2">
    <location>
        <begin position="329"/>
        <end position="339"/>
    </location>
</feature>
<dbReference type="Gene3D" id="1.10.472.10">
    <property type="entry name" value="Cyclin-like"/>
    <property type="match status" value="1"/>
</dbReference>
<proteinExistence type="predicted"/>
<dbReference type="InterPro" id="IPR013763">
    <property type="entry name" value="Cyclin-like_dom"/>
</dbReference>
<reference evidence="5" key="1">
    <citation type="journal article" date="2023" name="G3 (Bethesda)">
        <title>Whole genome assembly and annotation of the endangered Caribbean coral Acropora cervicornis.</title>
        <authorList>
            <person name="Selwyn J.D."/>
            <person name="Vollmer S.V."/>
        </authorList>
    </citation>
    <scope>NUCLEOTIDE SEQUENCE</scope>
    <source>
        <strain evidence="5">K2</strain>
    </source>
</reference>
<evidence type="ECO:0000259" key="3">
    <source>
        <dbReference type="SMART" id="SM00385"/>
    </source>
</evidence>
<evidence type="ECO:0000313" key="6">
    <source>
        <dbReference type="Proteomes" id="UP001249851"/>
    </source>
</evidence>
<keyword evidence="6" id="KW-1185">Reference proteome</keyword>
<dbReference type="FunFam" id="1.10.472.10:FF:000031">
    <property type="entry name" value="cyclin-L1-1-like isoform X1"/>
    <property type="match status" value="1"/>
</dbReference>
<evidence type="ECO:0000256" key="1">
    <source>
        <dbReference type="ARBA" id="ARBA00023127"/>
    </source>
</evidence>
<dbReference type="CDD" id="cd20533">
    <property type="entry name" value="CYCLIN_CCNL_rpt2"/>
    <property type="match status" value="1"/>
</dbReference>
<dbReference type="GO" id="GO:0016538">
    <property type="term" value="F:cyclin-dependent protein serine/threonine kinase regulator activity"/>
    <property type="evidence" value="ECO:0007669"/>
    <property type="project" value="InterPro"/>
</dbReference>
<dbReference type="SMART" id="SM01332">
    <property type="entry name" value="Cyclin_C"/>
    <property type="match status" value="1"/>
</dbReference>
<dbReference type="SMART" id="SM00385">
    <property type="entry name" value="CYCLIN"/>
    <property type="match status" value="1"/>
</dbReference>
<feature type="region of interest" description="Disordered" evidence="2">
    <location>
        <begin position="144"/>
        <end position="397"/>
    </location>
</feature>
<evidence type="ECO:0000256" key="2">
    <source>
        <dbReference type="SAM" id="MobiDB-lite"/>
    </source>
</evidence>
<evidence type="ECO:0000259" key="4">
    <source>
        <dbReference type="SMART" id="SM01332"/>
    </source>
</evidence>
<keyword evidence="1" id="KW-0195">Cyclin</keyword>
<feature type="compositionally biased region" description="Basic and acidic residues" evidence="2">
    <location>
        <begin position="144"/>
        <end position="153"/>
    </location>
</feature>
<dbReference type="InterPro" id="IPR043198">
    <property type="entry name" value="Cyclin/Ssn8"/>
</dbReference>
<feature type="compositionally biased region" description="Basic and acidic residues" evidence="2">
    <location>
        <begin position="366"/>
        <end position="390"/>
    </location>
</feature>
<feature type="domain" description="Cyclin C-terminal" evidence="4">
    <location>
        <begin position="33"/>
        <end position="166"/>
    </location>
</feature>
<sequence length="397" mass="45481">MEYMGNAYFTLKNQVIKAERRILKELGFCVHVKHPHKIIIMYLQILGCQNNTVLAQQAWNFMNDSFRTNVFVRYHPETIGCACIFLSARQLGICLPTRPPWWELFGAKLEDLEEISLTLLSLYTRRKANIDTLQKTVGEIRKDLEQKKKESTKPDGAVTAGNSTPNLSPAGGSSALRCESRTGTGSRPSSPSKSSPPSNVNPPGSKKKNSSKAEQDAKPGRKDRPVTQASRRSRSPVDRRSRSRSKSPTRSRSRSRSRSYSISISPDILSRSEPESSDESPEKQKGAIQSKRRRSPVRGRDEEKRVRPTKYDGEFVRKKSRTDVSVNSFKREKARERSRSPLSRSRSKSRSRSRSPGRSKRHRGKYERDRETKKRAERHRDRNGVDYRSKDRGRHRR</sequence>
<dbReference type="PANTHER" id="PTHR10026">
    <property type="entry name" value="CYCLIN"/>
    <property type="match status" value="1"/>
</dbReference>
<organism evidence="5 6">
    <name type="scientific">Acropora cervicornis</name>
    <name type="common">Staghorn coral</name>
    <dbReference type="NCBI Taxonomy" id="6130"/>
    <lineage>
        <taxon>Eukaryota</taxon>
        <taxon>Metazoa</taxon>
        <taxon>Cnidaria</taxon>
        <taxon>Anthozoa</taxon>
        <taxon>Hexacorallia</taxon>
        <taxon>Scleractinia</taxon>
        <taxon>Astrocoeniina</taxon>
        <taxon>Acroporidae</taxon>
        <taxon>Acropora</taxon>
    </lineage>
</organism>
<feature type="compositionally biased region" description="Basic and acidic residues" evidence="2">
    <location>
        <begin position="270"/>
        <end position="285"/>
    </location>
</feature>
<dbReference type="EMBL" id="JARQWQ010000050">
    <property type="protein sequence ID" value="KAK2557355.1"/>
    <property type="molecule type" value="Genomic_DNA"/>
</dbReference>
<gene>
    <name evidence="5" type="ORF">P5673_020466</name>
</gene>
<comment type="caution">
    <text evidence="5">The sequence shown here is derived from an EMBL/GenBank/DDBJ whole genome shotgun (WGS) entry which is preliminary data.</text>
</comment>
<feature type="compositionally biased region" description="Low complexity" evidence="2">
    <location>
        <begin position="181"/>
        <end position="204"/>
    </location>
</feature>
<dbReference type="InterPro" id="IPR036915">
    <property type="entry name" value="Cyclin-like_sf"/>
</dbReference>
<evidence type="ECO:0000313" key="5">
    <source>
        <dbReference type="EMBL" id="KAK2557355.1"/>
    </source>
</evidence>